<gene>
    <name evidence="2" type="ORF">pCT-KPC_080</name>
</gene>
<feature type="compositionally biased region" description="Basic and acidic residues" evidence="1">
    <location>
        <begin position="1"/>
        <end position="14"/>
    </location>
</feature>
<geneLocation type="plasmid" evidence="2">
    <name>pCT-KPC</name>
</geneLocation>
<proteinExistence type="predicted"/>
<evidence type="ECO:0000256" key="1">
    <source>
        <dbReference type="SAM" id="MobiDB-lite"/>
    </source>
</evidence>
<organism evidence="2">
    <name type="scientific">Klebsiella pneumoniae</name>
    <dbReference type="NCBI Taxonomy" id="573"/>
    <lineage>
        <taxon>Bacteria</taxon>
        <taxon>Pseudomonadati</taxon>
        <taxon>Pseudomonadota</taxon>
        <taxon>Gammaproteobacteria</taxon>
        <taxon>Enterobacterales</taxon>
        <taxon>Enterobacteriaceae</taxon>
        <taxon>Klebsiella/Raoultella group</taxon>
        <taxon>Klebsiella</taxon>
        <taxon>Klebsiella pneumoniae complex</taxon>
    </lineage>
</organism>
<evidence type="ECO:0000313" key="2">
    <source>
        <dbReference type="EMBL" id="ALS88623.1"/>
    </source>
</evidence>
<dbReference type="AlphaFoldDB" id="A0A0U2ZKG5"/>
<keyword evidence="2" id="KW-0614">Plasmid</keyword>
<feature type="compositionally biased region" description="Polar residues" evidence="1">
    <location>
        <begin position="15"/>
        <end position="25"/>
    </location>
</feature>
<feature type="region of interest" description="Disordered" evidence="1">
    <location>
        <begin position="1"/>
        <end position="42"/>
    </location>
</feature>
<reference evidence="2" key="1">
    <citation type="submission" date="2015-06" db="EMBL/GenBank/DDBJ databases">
        <title>Complete sequences of a multi-drug resistant plasmid carrying blaKPC from China.</title>
        <authorList>
            <person name="Tang H.-L."/>
            <person name="Wu H.-K."/>
            <person name="Yang L."/>
            <person name="Lin Y.-P."/>
            <person name="Chen D.-Q."/>
        </authorList>
    </citation>
    <scope>NUCLEOTIDE SEQUENCE</scope>
    <source>
        <strain evidence="2">LJ04</strain>
        <plasmid evidence="2">pCT-KPC</plasmid>
    </source>
</reference>
<protein>
    <submittedName>
        <fullName evidence="2">Uncharacterized protein</fullName>
    </submittedName>
</protein>
<dbReference type="EMBL" id="KT185451">
    <property type="protein sequence ID" value="ALS88623.1"/>
    <property type="molecule type" value="Genomic_DNA"/>
</dbReference>
<sequence>MREEHHQNSSRDHSASQAKHIQTSEFGKKRLLFDGRRSTLNT</sequence>
<name>A0A0U2ZKG5_KLEPN</name>
<accession>A0A0U2ZKG5</accession>
<feature type="compositionally biased region" description="Basic and acidic residues" evidence="1">
    <location>
        <begin position="26"/>
        <end position="42"/>
    </location>
</feature>